<dbReference type="PANTHER" id="PTHR43047">
    <property type="entry name" value="TWO-COMPONENT HISTIDINE PROTEIN KINASE"/>
    <property type="match status" value="1"/>
</dbReference>
<dbReference type="GO" id="GO:0000155">
    <property type="term" value="F:phosphorelay sensor kinase activity"/>
    <property type="evidence" value="ECO:0007669"/>
    <property type="project" value="InterPro"/>
</dbReference>
<dbReference type="InterPro" id="IPR005467">
    <property type="entry name" value="His_kinase_dom"/>
</dbReference>
<dbReference type="SUPFAM" id="SSF55874">
    <property type="entry name" value="ATPase domain of HSP90 chaperone/DNA topoisomerase II/histidine kinase"/>
    <property type="match status" value="1"/>
</dbReference>
<evidence type="ECO:0000259" key="8">
    <source>
        <dbReference type="PROSITE" id="PS50112"/>
    </source>
</evidence>
<comment type="caution">
    <text evidence="9">The sequence shown here is derived from an EMBL/GenBank/DDBJ whole genome shotgun (WGS) entry which is preliminary data.</text>
</comment>
<comment type="catalytic activity">
    <reaction evidence="1">
        <text>ATP + protein L-histidine = ADP + protein N-phospho-L-histidine.</text>
        <dbReference type="EC" id="2.7.13.3"/>
    </reaction>
</comment>
<dbReference type="EC" id="2.7.13.3" evidence="2"/>
<dbReference type="InterPro" id="IPR003661">
    <property type="entry name" value="HisK_dim/P_dom"/>
</dbReference>
<evidence type="ECO:0000256" key="5">
    <source>
        <dbReference type="ARBA" id="ARBA00022777"/>
    </source>
</evidence>
<dbReference type="Proteomes" id="UP000178606">
    <property type="component" value="Unassembled WGS sequence"/>
</dbReference>
<evidence type="ECO:0000256" key="6">
    <source>
        <dbReference type="SAM" id="MobiDB-lite"/>
    </source>
</evidence>
<evidence type="ECO:0000313" key="10">
    <source>
        <dbReference type="Proteomes" id="UP000178606"/>
    </source>
</evidence>
<evidence type="ECO:0000256" key="1">
    <source>
        <dbReference type="ARBA" id="ARBA00000085"/>
    </source>
</evidence>
<dbReference type="SUPFAM" id="SSF47384">
    <property type="entry name" value="Homodimeric domain of signal transducing histidine kinase"/>
    <property type="match status" value="1"/>
</dbReference>
<dbReference type="Gene3D" id="1.10.287.130">
    <property type="match status" value="1"/>
</dbReference>
<evidence type="ECO:0000256" key="3">
    <source>
        <dbReference type="ARBA" id="ARBA00022553"/>
    </source>
</evidence>
<dbReference type="NCBIfam" id="TIGR00229">
    <property type="entry name" value="sensory_box"/>
    <property type="match status" value="1"/>
</dbReference>
<dbReference type="GO" id="GO:0005886">
    <property type="term" value="C:plasma membrane"/>
    <property type="evidence" value="ECO:0007669"/>
    <property type="project" value="TreeGrafter"/>
</dbReference>
<evidence type="ECO:0000256" key="2">
    <source>
        <dbReference type="ARBA" id="ARBA00012438"/>
    </source>
</evidence>
<reference evidence="9 10" key="1">
    <citation type="journal article" date="2016" name="Nat. Commun.">
        <title>Thousands of microbial genomes shed light on interconnected biogeochemical processes in an aquifer system.</title>
        <authorList>
            <person name="Anantharaman K."/>
            <person name="Brown C.T."/>
            <person name="Hug L.A."/>
            <person name="Sharon I."/>
            <person name="Castelle C.J."/>
            <person name="Probst A.J."/>
            <person name="Thomas B.C."/>
            <person name="Singh A."/>
            <person name="Wilkins M.J."/>
            <person name="Karaoz U."/>
            <person name="Brodie E.L."/>
            <person name="Williams K.H."/>
            <person name="Hubbard S.S."/>
            <person name="Banfield J.F."/>
        </authorList>
    </citation>
    <scope>NUCLEOTIDE SEQUENCE [LARGE SCALE GENOMIC DNA]</scope>
    <source>
        <strain evidence="10">RIFCSPLOWO2_12_FULL_64_10</strain>
    </source>
</reference>
<evidence type="ECO:0000259" key="7">
    <source>
        <dbReference type="PROSITE" id="PS50109"/>
    </source>
</evidence>
<feature type="domain" description="Histidine kinase" evidence="7">
    <location>
        <begin position="244"/>
        <end position="506"/>
    </location>
</feature>
<dbReference type="PROSITE" id="PS50109">
    <property type="entry name" value="HIS_KIN"/>
    <property type="match status" value="1"/>
</dbReference>
<dbReference type="InterPro" id="IPR004358">
    <property type="entry name" value="Sig_transdc_His_kin-like_C"/>
</dbReference>
<name>A0A1F6CXZ4_HANXR</name>
<dbReference type="Gene3D" id="3.30.450.20">
    <property type="entry name" value="PAS domain"/>
    <property type="match status" value="1"/>
</dbReference>
<dbReference type="EMBL" id="MFKF01000114">
    <property type="protein sequence ID" value="OGG54044.1"/>
    <property type="molecule type" value="Genomic_DNA"/>
</dbReference>
<dbReference type="AlphaFoldDB" id="A0A1F6CXZ4"/>
<dbReference type="InterPro" id="IPR000014">
    <property type="entry name" value="PAS"/>
</dbReference>
<proteinExistence type="predicted"/>
<dbReference type="InterPro" id="IPR035965">
    <property type="entry name" value="PAS-like_dom_sf"/>
</dbReference>
<feature type="region of interest" description="Disordered" evidence="6">
    <location>
        <begin position="402"/>
        <end position="427"/>
    </location>
</feature>
<protein>
    <recommendedName>
        <fullName evidence="2">histidine kinase</fullName>
        <ecNumber evidence="2">2.7.13.3</ecNumber>
    </recommendedName>
</protein>
<dbReference type="SMART" id="SM00387">
    <property type="entry name" value="HATPase_c"/>
    <property type="match status" value="1"/>
</dbReference>
<dbReference type="InterPro" id="IPR003594">
    <property type="entry name" value="HATPase_dom"/>
</dbReference>
<dbReference type="CDD" id="cd00082">
    <property type="entry name" value="HisKA"/>
    <property type="match status" value="1"/>
</dbReference>
<accession>A0A1F6CXZ4</accession>
<sequence>MSDVSALLHRMGSEQVDLKRRIVVALVENPFLDTETEALSARLSHPPDLVGRVLDDLCACEVLVQSGWGGLGLSPAPEVYGQALSLAAEQQREGTSLRKQIYEMETAERLKQQLAVSQREVEAILDIVPAGVLIFDRHGHLVKSNRAAWEVLGLEKGRAEGIWEALGVQVDSGDRPARPTLAELMACAEERRWELDGPPPVEVVARPFSVGVRGNGVILTVRDISERRAAEEAGARLREDFFSMIRHELLKPLLGVERALGGFGQGGWMEASERDALFEHARMGMQRLKAMIDDMLLLARLERDPLAVVPKERILLTLLLTSADLSFRERAGEMGLTLRTEVPDEEVEFIGDEKRLMQVIDNLLDNALKFTPPGGTVTLRGKIVDRRNVDRGSWIVDRKNKATSQVGGGGGESRITNDESRDGGGGRVEEWVEVSVEDTGIGIPPEEQGRVFGKFYQAQQGPDRQEGLGLGLAICQRVVAAHGGRIEIDSKPGHGTTVRVWIPATPQT</sequence>
<dbReference type="Gene3D" id="3.30.565.10">
    <property type="entry name" value="Histidine kinase-like ATPase, C-terminal domain"/>
    <property type="match status" value="1"/>
</dbReference>
<gene>
    <name evidence="9" type="ORF">A3F84_06315</name>
</gene>
<dbReference type="CDD" id="cd00075">
    <property type="entry name" value="HATPase"/>
    <property type="match status" value="1"/>
</dbReference>
<organism evidence="9 10">
    <name type="scientific">Handelsmanbacteria sp. (strain RIFCSPLOWO2_12_FULL_64_10)</name>
    <dbReference type="NCBI Taxonomy" id="1817868"/>
    <lineage>
        <taxon>Bacteria</taxon>
        <taxon>Candidatus Handelsmaniibacteriota</taxon>
    </lineage>
</organism>
<dbReference type="InterPro" id="IPR036097">
    <property type="entry name" value="HisK_dim/P_sf"/>
</dbReference>
<keyword evidence="5" id="KW-0418">Kinase</keyword>
<dbReference type="PRINTS" id="PR00344">
    <property type="entry name" value="BCTRLSENSOR"/>
</dbReference>
<evidence type="ECO:0000256" key="4">
    <source>
        <dbReference type="ARBA" id="ARBA00022679"/>
    </source>
</evidence>
<evidence type="ECO:0000313" key="9">
    <source>
        <dbReference type="EMBL" id="OGG54044.1"/>
    </source>
</evidence>
<feature type="domain" description="PAS" evidence="8">
    <location>
        <begin position="117"/>
        <end position="161"/>
    </location>
</feature>
<dbReference type="SUPFAM" id="SSF55785">
    <property type="entry name" value="PYP-like sensor domain (PAS domain)"/>
    <property type="match status" value="1"/>
</dbReference>
<dbReference type="SMART" id="SM00388">
    <property type="entry name" value="HisKA"/>
    <property type="match status" value="1"/>
</dbReference>
<dbReference type="GO" id="GO:0009927">
    <property type="term" value="F:histidine phosphotransfer kinase activity"/>
    <property type="evidence" value="ECO:0007669"/>
    <property type="project" value="TreeGrafter"/>
</dbReference>
<dbReference type="PANTHER" id="PTHR43047:SF72">
    <property type="entry name" value="OSMOSENSING HISTIDINE PROTEIN KINASE SLN1"/>
    <property type="match status" value="1"/>
</dbReference>
<dbReference type="Pfam" id="PF02518">
    <property type="entry name" value="HATPase_c"/>
    <property type="match status" value="1"/>
</dbReference>
<dbReference type="InterPro" id="IPR036890">
    <property type="entry name" value="HATPase_C_sf"/>
</dbReference>
<keyword evidence="3" id="KW-0597">Phosphoprotein</keyword>
<keyword evidence="4" id="KW-0808">Transferase</keyword>
<feature type="compositionally biased region" description="Basic and acidic residues" evidence="6">
    <location>
        <begin position="415"/>
        <end position="427"/>
    </location>
</feature>
<dbReference type="PROSITE" id="PS50112">
    <property type="entry name" value="PAS"/>
    <property type="match status" value="1"/>
</dbReference>